<dbReference type="RefSeq" id="XP_003289861.1">
    <property type="nucleotide sequence ID" value="XM_003289813.1"/>
</dbReference>
<keyword evidence="2" id="KW-0472">Membrane</keyword>
<feature type="compositionally biased region" description="Low complexity" evidence="1">
    <location>
        <begin position="74"/>
        <end position="106"/>
    </location>
</feature>
<sequence length="197" mass="20481">MKLKVVVLIILVLLMVSFTYSFGPDCEDGDEDDCDNGLHITTSGQPDNTASSGTSGGNTTQSPSPTTSGGGNGTTNSSASTGGQSPSPSLFTSTTSFSTGGSTPSPNNSTGISDESSESVDMEGDLASKSTTIGYNKKQNEKDPFKYKSINGSYIAYAIGVVCIAFIMVVLYKKFRAGSVAPIDIDTANYSVLEMRD</sequence>
<keyword evidence="2" id="KW-1133">Transmembrane helix</keyword>
<feature type="compositionally biased region" description="Acidic residues" evidence="1">
    <location>
        <begin position="115"/>
        <end position="124"/>
    </location>
</feature>
<feature type="signal peptide" evidence="3">
    <location>
        <begin position="1"/>
        <end position="21"/>
    </location>
</feature>
<evidence type="ECO:0000256" key="2">
    <source>
        <dbReference type="SAM" id="Phobius"/>
    </source>
</evidence>
<evidence type="ECO:0000313" key="4">
    <source>
        <dbReference type="EMBL" id="EGC33593.1"/>
    </source>
</evidence>
<keyword evidence="2" id="KW-0812">Transmembrane</keyword>
<evidence type="ECO:0000256" key="3">
    <source>
        <dbReference type="SAM" id="SignalP"/>
    </source>
</evidence>
<dbReference type="EMBL" id="GL871134">
    <property type="protein sequence ID" value="EGC33593.1"/>
    <property type="molecule type" value="Genomic_DNA"/>
</dbReference>
<gene>
    <name evidence="4" type="ORF">DICPUDRAFT_80625</name>
</gene>
<protein>
    <submittedName>
        <fullName evidence="4">Uncharacterized protein</fullName>
    </submittedName>
</protein>
<dbReference type="VEuPathDB" id="AmoebaDB:DICPUDRAFT_80625"/>
<dbReference type="AlphaFoldDB" id="F0ZR18"/>
<dbReference type="OMA" id="MNSSTRW"/>
<dbReference type="KEGG" id="dpp:DICPUDRAFT_80625"/>
<feature type="region of interest" description="Disordered" evidence="1">
    <location>
        <begin position="33"/>
        <end position="124"/>
    </location>
</feature>
<dbReference type="GeneID" id="10503279"/>
<reference evidence="5" key="1">
    <citation type="journal article" date="2011" name="Genome Biol.">
        <title>Comparative genomics of the social amoebae Dictyostelium discoideum and Dictyostelium purpureum.</title>
        <authorList>
            <consortium name="US DOE Joint Genome Institute (JGI-PGF)"/>
            <person name="Sucgang R."/>
            <person name="Kuo A."/>
            <person name="Tian X."/>
            <person name="Salerno W."/>
            <person name="Parikh A."/>
            <person name="Feasley C.L."/>
            <person name="Dalin E."/>
            <person name="Tu H."/>
            <person name="Huang E."/>
            <person name="Barry K."/>
            <person name="Lindquist E."/>
            <person name="Shapiro H."/>
            <person name="Bruce D."/>
            <person name="Schmutz J."/>
            <person name="Salamov A."/>
            <person name="Fey P."/>
            <person name="Gaudet P."/>
            <person name="Anjard C."/>
            <person name="Babu M.M."/>
            <person name="Basu S."/>
            <person name="Bushmanova Y."/>
            <person name="van der Wel H."/>
            <person name="Katoh-Kurasawa M."/>
            <person name="Dinh C."/>
            <person name="Coutinho P.M."/>
            <person name="Saito T."/>
            <person name="Elias M."/>
            <person name="Schaap P."/>
            <person name="Kay R.R."/>
            <person name="Henrissat B."/>
            <person name="Eichinger L."/>
            <person name="Rivero F."/>
            <person name="Putnam N.H."/>
            <person name="West C.M."/>
            <person name="Loomis W.F."/>
            <person name="Chisholm R.L."/>
            <person name="Shaulsky G."/>
            <person name="Strassmann J.E."/>
            <person name="Queller D.C."/>
            <person name="Kuspa A."/>
            <person name="Grigoriev I.V."/>
        </authorList>
    </citation>
    <scope>NUCLEOTIDE SEQUENCE [LARGE SCALE GENOMIC DNA]</scope>
    <source>
        <strain evidence="5">QSDP1</strain>
    </source>
</reference>
<accession>F0ZR18</accession>
<feature type="chain" id="PRO_5003265337" evidence="3">
    <location>
        <begin position="22"/>
        <end position="197"/>
    </location>
</feature>
<dbReference type="Proteomes" id="UP000001064">
    <property type="component" value="Unassembled WGS sequence"/>
</dbReference>
<organism evidence="4 5">
    <name type="scientific">Dictyostelium purpureum</name>
    <name type="common">Slime mold</name>
    <dbReference type="NCBI Taxonomy" id="5786"/>
    <lineage>
        <taxon>Eukaryota</taxon>
        <taxon>Amoebozoa</taxon>
        <taxon>Evosea</taxon>
        <taxon>Eumycetozoa</taxon>
        <taxon>Dictyostelia</taxon>
        <taxon>Dictyosteliales</taxon>
        <taxon>Dictyosteliaceae</taxon>
        <taxon>Dictyostelium</taxon>
    </lineage>
</organism>
<proteinExistence type="predicted"/>
<dbReference type="InParanoid" id="F0ZR18"/>
<feature type="transmembrane region" description="Helical" evidence="2">
    <location>
        <begin position="154"/>
        <end position="172"/>
    </location>
</feature>
<keyword evidence="3" id="KW-0732">Signal</keyword>
<name>F0ZR18_DICPU</name>
<keyword evidence="5" id="KW-1185">Reference proteome</keyword>
<feature type="compositionally biased region" description="Low complexity" evidence="1">
    <location>
        <begin position="48"/>
        <end position="67"/>
    </location>
</feature>
<evidence type="ECO:0000256" key="1">
    <source>
        <dbReference type="SAM" id="MobiDB-lite"/>
    </source>
</evidence>
<evidence type="ECO:0000313" key="5">
    <source>
        <dbReference type="Proteomes" id="UP000001064"/>
    </source>
</evidence>